<name>A0A0N5ATJ3_9BILA</name>
<dbReference type="InterPro" id="IPR000742">
    <property type="entry name" value="EGF"/>
</dbReference>
<protein>
    <submittedName>
        <fullName evidence="5">EGF-like domain-containing protein</fullName>
    </submittedName>
</protein>
<sequence length="115" mass="13282">MLNEITNECNCSEPYSGEFCEELKRERVLHYYNKKGTQLGAIGGLIILPLIILQWSCNALERRRKVKRVGKAIEDEMKLKRSAAQNQKNLTNKLTLDARIAESLLMRNFAREDDI</sequence>
<evidence type="ECO:0000259" key="2">
    <source>
        <dbReference type="PROSITE" id="PS00022"/>
    </source>
</evidence>
<feature type="domain" description="EGF-like" evidence="2 3">
    <location>
        <begin position="9"/>
        <end position="20"/>
    </location>
</feature>
<dbReference type="Proteomes" id="UP000046393">
    <property type="component" value="Unplaced"/>
</dbReference>
<evidence type="ECO:0000313" key="5">
    <source>
        <dbReference type="WBParaSite" id="SMUV_0000815201-mRNA-1"/>
    </source>
</evidence>
<dbReference type="AlphaFoldDB" id="A0A0N5ATJ3"/>
<dbReference type="PROSITE" id="PS01186">
    <property type="entry name" value="EGF_2"/>
    <property type="match status" value="1"/>
</dbReference>
<organism evidence="4 5">
    <name type="scientific">Syphacia muris</name>
    <dbReference type="NCBI Taxonomy" id="451379"/>
    <lineage>
        <taxon>Eukaryota</taxon>
        <taxon>Metazoa</taxon>
        <taxon>Ecdysozoa</taxon>
        <taxon>Nematoda</taxon>
        <taxon>Chromadorea</taxon>
        <taxon>Rhabditida</taxon>
        <taxon>Spirurina</taxon>
        <taxon>Oxyuridomorpha</taxon>
        <taxon>Oxyuroidea</taxon>
        <taxon>Oxyuridae</taxon>
        <taxon>Syphacia</taxon>
    </lineage>
</organism>
<evidence type="ECO:0000259" key="3">
    <source>
        <dbReference type="PROSITE" id="PS01186"/>
    </source>
</evidence>
<evidence type="ECO:0000256" key="1">
    <source>
        <dbReference type="SAM" id="Phobius"/>
    </source>
</evidence>
<keyword evidence="1" id="KW-1133">Transmembrane helix</keyword>
<keyword evidence="1" id="KW-0472">Membrane</keyword>
<evidence type="ECO:0000313" key="4">
    <source>
        <dbReference type="Proteomes" id="UP000046393"/>
    </source>
</evidence>
<proteinExistence type="predicted"/>
<keyword evidence="1" id="KW-0812">Transmembrane</keyword>
<dbReference type="STRING" id="451379.A0A0N5ATJ3"/>
<accession>A0A0N5ATJ3</accession>
<keyword evidence="4" id="KW-1185">Reference proteome</keyword>
<dbReference type="PROSITE" id="PS00022">
    <property type="entry name" value="EGF_1"/>
    <property type="match status" value="1"/>
</dbReference>
<feature type="transmembrane region" description="Helical" evidence="1">
    <location>
        <begin position="39"/>
        <end position="60"/>
    </location>
</feature>
<dbReference type="WBParaSite" id="SMUV_0000815201-mRNA-1">
    <property type="protein sequence ID" value="SMUV_0000815201-mRNA-1"/>
    <property type="gene ID" value="SMUV_0000815201"/>
</dbReference>
<reference evidence="5" key="1">
    <citation type="submission" date="2017-02" db="UniProtKB">
        <authorList>
            <consortium name="WormBaseParasite"/>
        </authorList>
    </citation>
    <scope>IDENTIFICATION</scope>
</reference>